<evidence type="ECO:0008006" key="4">
    <source>
        <dbReference type="Google" id="ProtNLM"/>
    </source>
</evidence>
<sequence length="98" mass="11292">MPYCENCGTEWNWGDSLKIGFTNNRKCSNCGDRQYVVPDNRLRTYLLTMLPLIILITASNYFDFSTQLTIAIAAVFFIIMMGVLPYTVKLSNKQKPLW</sequence>
<keyword evidence="1" id="KW-0472">Membrane</keyword>
<feature type="transmembrane region" description="Helical" evidence="1">
    <location>
        <begin position="42"/>
        <end position="62"/>
    </location>
</feature>
<organism evidence="2 3">
    <name type="scientific">Planococcus rifietoensis</name>
    <dbReference type="NCBI Taxonomy" id="200991"/>
    <lineage>
        <taxon>Bacteria</taxon>
        <taxon>Bacillati</taxon>
        <taxon>Bacillota</taxon>
        <taxon>Bacilli</taxon>
        <taxon>Bacillales</taxon>
        <taxon>Caryophanaceae</taxon>
        <taxon>Planococcus</taxon>
    </lineage>
</organism>
<evidence type="ECO:0000313" key="2">
    <source>
        <dbReference type="EMBL" id="ALS76492.1"/>
    </source>
</evidence>
<reference evidence="2" key="1">
    <citation type="submission" date="2016-01" db="EMBL/GenBank/DDBJ databases">
        <title>Complete genome of Planococcus rifietoensis type strain M8.</title>
        <authorList>
            <person name="See-Too W.S."/>
        </authorList>
    </citation>
    <scope>NUCLEOTIDE SEQUENCE [LARGE SCALE GENOMIC DNA]</scope>
    <source>
        <strain evidence="2">M8</strain>
    </source>
</reference>
<evidence type="ECO:0000256" key="1">
    <source>
        <dbReference type="SAM" id="Phobius"/>
    </source>
</evidence>
<protein>
    <recommendedName>
        <fullName evidence="4">CXXC-20-CXXC protein</fullName>
    </recommendedName>
</protein>
<keyword evidence="1" id="KW-0812">Transmembrane</keyword>
<keyword evidence="3" id="KW-1185">Reference proteome</keyword>
<dbReference type="NCBIfam" id="TIGR04104">
    <property type="entry name" value="cxxc_20_cxxc"/>
    <property type="match status" value="1"/>
</dbReference>
<keyword evidence="1" id="KW-1133">Transmembrane helix</keyword>
<gene>
    <name evidence="2" type="ORF">AUC31_15345</name>
</gene>
<dbReference type="InterPro" id="IPR026369">
    <property type="entry name" value="CxxC_20_CxxC"/>
</dbReference>
<name>A0A0U2ZB87_9BACL</name>
<dbReference type="EMBL" id="CP013659">
    <property type="protein sequence ID" value="ALS76492.1"/>
    <property type="molecule type" value="Genomic_DNA"/>
</dbReference>
<proteinExistence type="predicted"/>
<dbReference type="Proteomes" id="UP000067683">
    <property type="component" value="Chromosome"/>
</dbReference>
<accession>A0A0U2ZB87</accession>
<dbReference type="AlphaFoldDB" id="A0A0U2ZB87"/>
<dbReference type="RefSeq" id="WP_058383194.1">
    <property type="nucleotide sequence ID" value="NZ_CP013659.2"/>
</dbReference>
<feature type="transmembrane region" description="Helical" evidence="1">
    <location>
        <begin position="68"/>
        <end position="88"/>
    </location>
</feature>
<evidence type="ECO:0000313" key="3">
    <source>
        <dbReference type="Proteomes" id="UP000067683"/>
    </source>
</evidence>
<dbReference type="KEGG" id="prt:AUC31_15345"/>
<dbReference type="STRING" id="200991.AUC31_15345"/>